<evidence type="ECO:0000313" key="8">
    <source>
        <dbReference type="Proteomes" id="UP000075886"/>
    </source>
</evidence>
<feature type="region of interest" description="Disordered" evidence="5">
    <location>
        <begin position="442"/>
        <end position="540"/>
    </location>
</feature>
<feature type="compositionally biased region" description="Polar residues" evidence="5">
    <location>
        <begin position="1165"/>
        <end position="1175"/>
    </location>
</feature>
<feature type="region of interest" description="Disordered" evidence="5">
    <location>
        <begin position="1"/>
        <end position="77"/>
    </location>
</feature>
<dbReference type="InterPro" id="IPR026673">
    <property type="entry name" value="SPEC3/Stum"/>
</dbReference>
<dbReference type="PANTHER" id="PTHR21676:SF6">
    <property type="entry name" value="PROTEIN STUM"/>
    <property type="match status" value="1"/>
</dbReference>
<evidence type="ECO:0000256" key="6">
    <source>
        <dbReference type="SAM" id="Phobius"/>
    </source>
</evidence>
<dbReference type="EMBL" id="AXCN02001076">
    <property type="status" value="NOT_ANNOTATED_CDS"/>
    <property type="molecule type" value="Genomic_DNA"/>
</dbReference>
<feature type="compositionally biased region" description="Basic and acidic residues" evidence="5">
    <location>
        <begin position="1022"/>
        <end position="1038"/>
    </location>
</feature>
<feature type="compositionally biased region" description="Low complexity" evidence="5">
    <location>
        <begin position="9"/>
        <end position="22"/>
    </location>
</feature>
<feature type="compositionally biased region" description="Basic and acidic residues" evidence="5">
    <location>
        <begin position="1000"/>
        <end position="1010"/>
    </location>
</feature>
<keyword evidence="3 6" id="KW-1133">Transmembrane helix</keyword>
<feature type="compositionally biased region" description="Low complexity" evidence="5">
    <location>
        <begin position="915"/>
        <end position="926"/>
    </location>
</feature>
<dbReference type="Proteomes" id="UP000075886">
    <property type="component" value="Unassembled WGS sequence"/>
</dbReference>
<evidence type="ECO:0000256" key="3">
    <source>
        <dbReference type="ARBA" id="ARBA00022989"/>
    </source>
</evidence>
<evidence type="ECO:0000256" key="4">
    <source>
        <dbReference type="ARBA" id="ARBA00023136"/>
    </source>
</evidence>
<keyword evidence="2 6" id="KW-0812">Transmembrane</keyword>
<feature type="region of interest" description="Disordered" evidence="5">
    <location>
        <begin position="1413"/>
        <end position="1433"/>
    </location>
</feature>
<reference evidence="7" key="2">
    <citation type="submission" date="2020-05" db="UniProtKB">
        <authorList>
            <consortium name="EnsemblMetazoa"/>
        </authorList>
    </citation>
    <scope>IDENTIFICATION</scope>
    <source>
        <strain evidence="7">FAR1</strain>
    </source>
</reference>
<feature type="transmembrane region" description="Helical" evidence="6">
    <location>
        <begin position="1692"/>
        <end position="1718"/>
    </location>
</feature>
<dbReference type="Pfam" id="PF15795">
    <property type="entry name" value="Spec3"/>
    <property type="match status" value="1"/>
</dbReference>
<keyword evidence="8" id="KW-1185">Reference proteome</keyword>
<feature type="compositionally biased region" description="Gly residues" evidence="5">
    <location>
        <begin position="585"/>
        <end position="596"/>
    </location>
</feature>
<comment type="subcellular location">
    <subcellularLocation>
        <location evidence="1">Membrane</location>
        <topology evidence="1">Multi-pass membrane protein</topology>
    </subcellularLocation>
</comment>
<dbReference type="GO" id="GO:0050954">
    <property type="term" value="P:sensory perception of mechanical stimulus"/>
    <property type="evidence" value="ECO:0007669"/>
    <property type="project" value="TreeGrafter"/>
</dbReference>
<organism evidence="7 8">
    <name type="scientific">Anopheles farauti</name>
    <dbReference type="NCBI Taxonomy" id="69004"/>
    <lineage>
        <taxon>Eukaryota</taxon>
        <taxon>Metazoa</taxon>
        <taxon>Ecdysozoa</taxon>
        <taxon>Arthropoda</taxon>
        <taxon>Hexapoda</taxon>
        <taxon>Insecta</taxon>
        <taxon>Pterygota</taxon>
        <taxon>Neoptera</taxon>
        <taxon>Endopterygota</taxon>
        <taxon>Diptera</taxon>
        <taxon>Nematocera</taxon>
        <taxon>Culicoidea</taxon>
        <taxon>Culicidae</taxon>
        <taxon>Anophelinae</taxon>
        <taxon>Anopheles</taxon>
    </lineage>
</organism>
<feature type="transmembrane region" description="Helical" evidence="6">
    <location>
        <begin position="1648"/>
        <end position="1672"/>
    </location>
</feature>
<feature type="compositionally biased region" description="Polar residues" evidence="5">
    <location>
        <begin position="979"/>
        <end position="991"/>
    </location>
</feature>
<feature type="compositionally biased region" description="Basic and acidic residues" evidence="5">
    <location>
        <begin position="786"/>
        <end position="797"/>
    </location>
</feature>
<feature type="compositionally biased region" description="Basic and acidic residues" evidence="5">
    <location>
        <begin position="611"/>
        <end position="629"/>
    </location>
</feature>
<feature type="compositionally biased region" description="Low complexity" evidence="5">
    <location>
        <begin position="1068"/>
        <end position="1087"/>
    </location>
</feature>
<dbReference type="PANTHER" id="PTHR21676">
    <property type="entry name" value="PROTEIN STUM"/>
    <property type="match status" value="1"/>
</dbReference>
<feature type="compositionally biased region" description="Gly residues" evidence="5">
    <location>
        <begin position="957"/>
        <end position="973"/>
    </location>
</feature>
<keyword evidence="4 6" id="KW-0472">Membrane</keyword>
<feature type="compositionally biased region" description="Gly residues" evidence="5">
    <location>
        <begin position="1277"/>
        <end position="1288"/>
    </location>
</feature>
<dbReference type="GO" id="GO:0071683">
    <property type="term" value="C:sensory dendrite"/>
    <property type="evidence" value="ECO:0007669"/>
    <property type="project" value="TreeGrafter"/>
</dbReference>
<sequence length="1774" mass="187002">MYHQHDGRTSSSTARGASAASTVQPRHHRPPPSHRGFLGSYGSSSTPSSSLENQRSFDAQHSASTSGTTGTATSLFGDPVLPATRHADLLGGEDLYQNLKNNIELYHAKLYNEQERQRQAERDALFEQYANGTTAVGGGGGGGYRTVSAVGGGRGGGSGSVKPIGGNSVTMYNEPPASRSFARTQSAGLGVDMSNSRSNIFDMDLLKQNDWIDFSEHEYQHSLIPTSSRTVADVQQFTGGNITRRIENGVFQNPRAAAAARASRRNSITDASAYGMMRTGGGGMGPMELMGDNLNGTATFTVLGHGPPVPEGYEEGESGLGESEYERMLRYGRTDPSTAIIRDKINTGSNFRVSDARQHKNTAFTIINEVLPKSSSFDLAGGNRYSPYRDKHRLAASRILSASSATHGASSVGFYGYGYGPSGELTEDGASTIVGHRRRFSSSELSLSTIGARGKETEGRPSTTKRPTKSKTSLSLASNPGRRQRGVLEVISGKKSKTVPSAKVTITQPSEDGRSLTPTPSESGLSGTGTGTGTDGDRMSIPEHQLKNLKLFGYKPFSSRPTLSPVPDKSSMESSQADLRKQDGSGSGGGKKGGGFRAPVFNIRGLLMSPRSRDKSKEPSPESGHEQGKDGAVIEQQPRAHSKEPAAGKQEQQEAPQASPPKKRRFNLARAIIESARKGGSTEPEVQKVQKVPAAKTAAQEEDGGEKRKLALKMKLGIVRSGVRKDSEGNGVKEKKADKGKGKTVGSKGKTPARGSAKSGKKKGPAGIGAKKGSRYDEDEDDEDDYYRRRDRDEGSKRTKKGTGGTGGGGMLKSALNYAASFRTRGERVATAGPGGRRKPGAEDAPKGAKRGAVGQRAGGKDAGDKIATPNARRRDKSAKGAQETSRGKAGGGAGGAASGRVKSGKMAGGRMDAGSRAKSAAGARGKQLRRSSSAVALDPGQLRRANKLYEKNQKGSTGGGGSMGAGMGGRGGKSSSSLIQSKANRQSNNDLVGMGLSKSDSRGEMRTKAGDGGGPPSGSKDQIEKRDSERSLKKSDSNKSLATMGGKPKKSDSKSSLLNKRSDSRSSLHQTAAAEGAGVDGVGAEALSGKSPLNSVTEGAMVAPEGGVKSARPTPKLQSKGSLLSLISLKGSKRNLDRGGGGEAGQRPDTATTVATALDGGPMPSSTRLQSASVRNAPGTAGAGPDGTTEDMVGSRASGMNEKPTSTKPLRRMMSRGSLLSIKSIAHARSFTNIRPPTGGDASKTAGDGAMPPQTMTKVTEGSQEHDDTTDTETSHGGGGGGGGDGSMGVATHELTVAGDGEGEKVSNEYNGESHRMKSPMVDRSRSPAGMDNVSSANTESMRDRTMGMDGGDGGGGGGGGGASSNSDEFDEDEQVKCSKCCCACCAPCWTRTCLPFKRCFRGCSSCCRAGGGGGRLGKRKADGQLANEPKPKGDEPRLSCWQRLLGCCRRCRNSKTAPESTAIVQRGTAQEAKQKTSCWQSLNCCASCRRNKSRELVPRSSIDSDPPADDQSRCRTCWSRLLCCCRPKGSSDGGKKVTHVKRHRMEEPVEMETVKCCFCFKRQRPKVKAKPKKKVPVKSTFNCFSCCMMCCKKKSDNQSRRTSNLSKKQSIAPTIPPEDLRPKIDMSLVEHSSLMRGAIPVLPICLAYFCLLLNVVIPGSGTVLSGGLCLCIGKPRFSQHDSIKGRIGSFIINCIVGVSQCFTIIFCVVGWGWAIWWGTIMLRLAKQHRKILEMEAAQEEGEEQTTLSNRTGASNPPVALVSKTHRDVETGR</sequence>
<evidence type="ECO:0000256" key="5">
    <source>
        <dbReference type="SAM" id="MobiDB-lite"/>
    </source>
</evidence>
<feature type="region of interest" description="Disordered" evidence="5">
    <location>
        <begin position="1742"/>
        <end position="1774"/>
    </location>
</feature>
<dbReference type="EnsemblMetazoa" id="AFAF012470-RA">
    <property type="protein sequence ID" value="AFAF012470-PA"/>
    <property type="gene ID" value="AFAF012470"/>
</dbReference>
<evidence type="ECO:0000256" key="2">
    <source>
        <dbReference type="ARBA" id="ARBA00022692"/>
    </source>
</evidence>
<feature type="compositionally biased region" description="Low complexity" evidence="5">
    <location>
        <begin position="460"/>
        <end position="476"/>
    </location>
</feature>
<proteinExistence type="predicted"/>
<protein>
    <recommendedName>
        <fullName evidence="9">Protein stum</fullName>
    </recommendedName>
</protein>
<reference evidence="8" key="1">
    <citation type="submission" date="2014-01" db="EMBL/GenBank/DDBJ databases">
        <title>The Genome Sequence of Anopheles farauti FAR1 (V2).</title>
        <authorList>
            <consortium name="The Broad Institute Genomics Platform"/>
            <person name="Neafsey D.E."/>
            <person name="Besansky N."/>
            <person name="Howell P."/>
            <person name="Walton C."/>
            <person name="Young S.K."/>
            <person name="Zeng Q."/>
            <person name="Gargeya S."/>
            <person name="Fitzgerald M."/>
            <person name="Haas B."/>
            <person name="Abouelleil A."/>
            <person name="Allen A.W."/>
            <person name="Alvarado L."/>
            <person name="Arachchi H.M."/>
            <person name="Berlin A.M."/>
            <person name="Chapman S.B."/>
            <person name="Gainer-Dewar J."/>
            <person name="Goldberg J."/>
            <person name="Griggs A."/>
            <person name="Gujja S."/>
            <person name="Hansen M."/>
            <person name="Howarth C."/>
            <person name="Imamovic A."/>
            <person name="Ireland A."/>
            <person name="Larimer J."/>
            <person name="McCowan C."/>
            <person name="Murphy C."/>
            <person name="Pearson M."/>
            <person name="Poon T.W."/>
            <person name="Priest M."/>
            <person name="Roberts A."/>
            <person name="Saif S."/>
            <person name="Shea T."/>
            <person name="Sisk P."/>
            <person name="Sykes S."/>
            <person name="Wortman J."/>
            <person name="Nusbaum C."/>
            <person name="Birren B."/>
        </authorList>
    </citation>
    <scope>NUCLEOTIDE SEQUENCE [LARGE SCALE GENOMIC DNA]</scope>
    <source>
        <strain evidence="8">FAR1</strain>
    </source>
</reference>
<feature type="compositionally biased region" description="Gly residues" evidence="5">
    <location>
        <begin position="1350"/>
        <end position="1364"/>
    </location>
</feature>
<feature type="region of interest" description="Disordered" evidence="5">
    <location>
        <begin position="1231"/>
        <end position="1370"/>
    </location>
</feature>
<feature type="region of interest" description="Disordered" evidence="5">
    <location>
        <begin position="558"/>
        <end position="1216"/>
    </location>
</feature>
<feature type="compositionally biased region" description="Low complexity" evidence="5">
    <location>
        <begin position="62"/>
        <end position="74"/>
    </location>
</feature>
<feature type="compositionally biased region" description="Polar residues" evidence="5">
    <location>
        <begin position="1747"/>
        <end position="1756"/>
    </location>
</feature>
<dbReference type="VEuPathDB" id="VectorBase:AFAF012470"/>
<feature type="compositionally biased region" description="Low complexity" evidence="5">
    <location>
        <begin position="744"/>
        <end position="758"/>
    </location>
</feature>
<evidence type="ECO:0000256" key="1">
    <source>
        <dbReference type="ARBA" id="ARBA00004141"/>
    </source>
</evidence>
<name>A0A182QL91_9DIPT</name>
<feature type="compositionally biased region" description="Low complexity" evidence="5">
    <location>
        <begin position="40"/>
        <end position="50"/>
    </location>
</feature>
<evidence type="ECO:0000313" key="7">
    <source>
        <dbReference type="EnsemblMetazoa" id="AFAF012470-PA"/>
    </source>
</evidence>
<feature type="compositionally biased region" description="Polar residues" evidence="5">
    <location>
        <begin position="1602"/>
        <end position="1614"/>
    </location>
</feature>
<dbReference type="GO" id="GO:0019230">
    <property type="term" value="P:proprioception"/>
    <property type="evidence" value="ECO:0007669"/>
    <property type="project" value="TreeGrafter"/>
</dbReference>
<feature type="compositionally biased region" description="Gly residues" evidence="5">
    <location>
        <begin position="802"/>
        <end position="811"/>
    </location>
</feature>
<feature type="region of interest" description="Disordered" evidence="5">
    <location>
        <begin position="1600"/>
        <end position="1620"/>
    </location>
</feature>
<accession>A0A182QL91</accession>
<feature type="compositionally biased region" description="Low complexity" evidence="5">
    <location>
        <begin position="1117"/>
        <end position="1131"/>
    </location>
</feature>
<evidence type="ECO:0008006" key="9">
    <source>
        <dbReference type="Google" id="ProtNLM"/>
    </source>
</evidence>
<dbReference type="GO" id="GO:0042330">
    <property type="term" value="P:taxis"/>
    <property type="evidence" value="ECO:0007669"/>
    <property type="project" value="TreeGrafter"/>
</dbReference>
<feature type="compositionally biased region" description="Basic and acidic residues" evidence="5">
    <location>
        <begin position="1303"/>
        <end position="1327"/>
    </location>
</feature>
<feature type="compositionally biased region" description="Polar residues" evidence="5">
    <location>
        <begin position="51"/>
        <end position="61"/>
    </location>
</feature>
<dbReference type="GO" id="GO:0016020">
    <property type="term" value="C:membrane"/>
    <property type="evidence" value="ECO:0007669"/>
    <property type="project" value="UniProtKB-SubCell"/>
</dbReference>
<feature type="compositionally biased region" description="Basic and acidic residues" evidence="5">
    <location>
        <begin position="723"/>
        <end position="741"/>
    </location>
</feature>
<feature type="compositionally biased region" description="Gly residues" evidence="5">
    <location>
        <begin position="889"/>
        <end position="898"/>
    </location>
</feature>